<reference evidence="10" key="1">
    <citation type="submission" date="2022-11" db="UniProtKB">
        <authorList>
            <consortium name="WormBaseParasite"/>
        </authorList>
    </citation>
    <scope>IDENTIFICATION</scope>
</reference>
<comment type="catalytic activity">
    <reaction evidence="6">
        <text>L-glutamine + H2O = L-glutamate + NH4(+)</text>
        <dbReference type="Rhea" id="RHEA:15889"/>
        <dbReference type="ChEBI" id="CHEBI:15377"/>
        <dbReference type="ChEBI" id="CHEBI:28938"/>
        <dbReference type="ChEBI" id="CHEBI:29985"/>
        <dbReference type="ChEBI" id="CHEBI:58359"/>
        <dbReference type="EC" id="3.5.1.2"/>
    </reaction>
</comment>
<evidence type="ECO:0000259" key="8">
    <source>
        <dbReference type="Pfam" id="PF17959"/>
    </source>
</evidence>
<dbReference type="GO" id="GO:0004359">
    <property type="term" value="F:glutaminase activity"/>
    <property type="evidence" value="ECO:0007669"/>
    <property type="project" value="UniProtKB-EC"/>
</dbReference>
<dbReference type="NCBIfam" id="TIGR03814">
    <property type="entry name" value="Gln_ase"/>
    <property type="match status" value="1"/>
</dbReference>
<dbReference type="Gene3D" id="1.25.40.20">
    <property type="entry name" value="Ankyrin repeat-containing domain"/>
    <property type="match status" value="1"/>
</dbReference>
<dbReference type="EC" id="3.5.1.2" evidence="2"/>
<feature type="domain" description="Glutaminase EF-hand" evidence="8">
    <location>
        <begin position="25"/>
        <end position="117"/>
    </location>
</feature>
<dbReference type="SUPFAM" id="SSF48403">
    <property type="entry name" value="Ankyrin repeat"/>
    <property type="match status" value="1"/>
</dbReference>
<dbReference type="PANTHER" id="PTHR12544">
    <property type="entry name" value="GLUTAMINASE"/>
    <property type="match status" value="1"/>
</dbReference>
<dbReference type="Pfam" id="PF04960">
    <property type="entry name" value="Glutaminase"/>
    <property type="match status" value="1"/>
</dbReference>
<dbReference type="InterPro" id="IPR015868">
    <property type="entry name" value="Glutaminase"/>
</dbReference>
<dbReference type="Gene3D" id="1.10.238.210">
    <property type="match status" value="1"/>
</dbReference>
<keyword evidence="4" id="KW-0378">Hydrolase</keyword>
<evidence type="ECO:0000256" key="1">
    <source>
        <dbReference type="ARBA" id="ARBA00011076"/>
    </source>
</evidence>
<sequence length="740" mass="82187">MVRDMARTLSSDSTASYSARVTPHIADTVFDLYRNVESETLSVHSLLKSLHECGIREDDPRLRSFMKAVADEDRRQSISDLTRSDSATNLDRDTFRRCVSESIGTIAKALKKQLVIPDWPMFVSVITDVFESCRNFKDGKVADYIPQLARCDPSNWAVSICTVDGQRRSWGDAKVPFCLQSVSKPFTYTIALEELGADEVHSYVGQEPSGRLFNEICLDHNHKPHNPMINAGAILVASLLRRKCSLSDRFDFALQQLKKFACGGFVGFNNAVFLSERETADRNYALSYYMREHKCFPANTSIQDTLDLYFQLCSIETNADTLAVMAATLANGGVSPLSEQRVVCNRAVRDTLSLMYSCGMYDYSGQFAFTVGLPAKSGVSGDMIIVVPNVMGICIYSPALDPLGNTVRGVKFAEQLVEKFNFHNYDSLVYSETHKIDPRKTVREARHESISNMMYAARAGDISAIQRYILLGVSIHDRDYDERTVLHIAAAEGNDYVLKFLLDRWRESPDPVDRYGRTPLDDAKEFGRAKCVELLENMLLREGISISSPTRKKNADTNIASLNATALKPKTGGSLTESDHIGLDTTTSLLTSTNLPSAVGNSSLERKHPVDRYGRTPLDDAKEFGRAKCVELLENMLLREGISISSPTRKKNADTNIALLNATALKPKTGGSLTESDHISLDTTTSLLTSTNLPSAVGNSSLERKRERVSIKFGWILRCISMRFRGNCFKAGTFVSISEK</sequence>
<evidence type="ECO:0000256" key="2">
    <source>
        <dbReference type="ARBA" id="ARBA00012918"/>
    </source>
</evidence>
<evidence type="ECO:0000256" key="4">
    <source>
        <dbReference type="ARBA" id="ARBA00022801"/>
    </source>
</evidence>
<name>A0A915AUS7_PARUN</name>
<dbReference type="InterPro" id="IPR012338">
    <property type="entry name" value="Beta-lactam/transpept-like"/>
</dbReference>
<dbReference type="AlphaFoldDB" id="A0A915AUS7"/>
<dbReference type="GO" id="GO:0006537">
    <property type="term" value="P:glutamate biosynthetic process"/>
    <property type="evidence" value="ECO:0007669"/>
    <property type="project" value="TreeGrafter"/>
</dbReference>
<dbReference type="InterPro" id="IPR036770">
    <property type="entry name" value="Ankyrin_rpt-contain_sf"/>
</dbReference>
<dbReference type="FunFam" id="3.40.710.10:FF:000008">
    <property type="entry name" value="Glutaminase, isoform E"/>
    <property type="match status" value="1"/>
</dbReference>
<dbReference type="Pfam" id="PF17959">
    <property type="entry name" value="EF-hand_14"/>
    <property type="match status" value="1"/>
</dbReference>
<dbReference type="Pfam" id="PF12796">
    <property type="entry name" value="Ank_2"/>
    <property type="match status" value="1"/>
</dbReference>
<dbReference type="SUPFAM" id="SSF56601">
    <property type="entry name" value="beta-lactamase/transpeptidase-like"/>
    <property type="match status" value="1"/>
</dbReference>
<evidence type="ECO:0000256" key="6">
    <source>
        <dbReference type="ARBA" id="ARBA00049534"/>
    </source>
</evidence>
<organism evidence="9 10">
    <name type="scientific">Parascaris univalens</name>
    <name type="common">Nematode worm</name>
    <dbReference type="NCBI Taxonomy" id="6257"/>
    <lineage>
        <taxon>Eukaryota</taxon>
        <taxon>Metazoa</taxon>
        <taxon>Ecdysozoa</taxon>
        <taxon>Nematoda</taxon>
        <taxon>Chromadorea</taxon>
        <taxon>Rhabditida</taxon>
        <taxon>Spirurina</taxon>
        <taxon>Ascaridomorpha</taxon>
        <taxon>Ascaridoidea</taxon>
        <taxon>Ascarididae</taxon>
        <taxon>Parascaris</taxon>
    </lineage>
</organism>
<dbReference type="GO" id="GO:0006543">
    <property type="term" value="P:L-glutamine catabolic process"/>
    <property type="evidence" value="ECO:0007669"/>
    <property type="project" value="TreeGrafter"/>
</dbReference>
<evidence type="ECO:0000256" key="5">
    <source>
        <dbReference type="ARBA" id="ARBA00023043"/>
    </source>
</evidence>
<dbReference type="Gene3D" id="3.40.710.10">
    <property type="entry name" value="DD-peptidase/beta-lactamase superfamily"/>
    <property type="match status" value="1"/>
</dbReference>
<dbReference type="WBParaSite" id="PgR015_g080_t01">
    <property type="protein sequence ID" value="PgR015_g080_t01"/>
    <property type="gene ID" value="PgR015_g080"/>
</dbReference>
<proteinExistence type="inferred from homology"/>
<evidence type="ECO:0000313" key="9">
    <source>
        <dbReference type="Proteomes" id="UP000887569"/>
    </source>
</evidence>
<comment type="similarity">
    <text evidence="1">Belongs to the glutaminase family.</text>
</comment>
<keyword evidence="5" id="KW-0040">ANK repeat</keyword>
<dbReference type="PANTHER" id="PTHR12544:SF51">
    <property type="entry name" value="GLUTAMINASE 3-RELATED"/>
    <property type="match status" value="1"/>
</dbReference>
<protein>
    <recommendedName>
        <fullName evidence="2">glutaminase</fullName>
        <ecNumber evidence="2">3.5.1.2</ecNumber>
    </recommendedName>
    <alternativeName>
        <fullName evidence="7">L-glutamine amidohydrolase</fullName>
    </alternativeName>
</protein>
<keyword evidence="3" id="KW-0677">Repeat</keyword>
<dbReference type="InterPro" id="IPR041541">
    <property type="entry name" value="Glutaminase_EF-hand"/>
</dbReference>
<dbReference type="InterPro" id="IPR002110">
    <property type="entry name" value="Ankyrin_rpt"/>
</dbReference>
<evidence type="ECO:0000256" key="3">
    <source>
        <dbReference type="ARBA" id="ARBA00022737"/>
    </source>
</evidence>
<evidence type="ECO:0000313" key="10">
    <source>
        <dbReference type="WBParaSite" id="PgR015_g080_t01"/>
    </source>
</evidence>
<evidence type="ECO:0000256" key="7">
    <source>
        <dbReference type="ARBA" id="ARBA00077251"/>
    </source>
</evidence>
<dbReference type="HAMAP" id="MF_00313">
    <property type="entry name" value="Glutaminase"/>
    <property type="match status" value="1"/>
</dbReference>
<dbReference type="SMART" id="SM00248">
    <property type="entry name" value="ANK"/>
    <property type="match status" value="4"/>
</dbReference>
<dbReference type="Proteomes" id="UP000887569">
    <property type="component" value="Unplaced"/>
</dbReference>
<accession>A0A915AUS7</accession>
<keyword evidence="9" id="KW-1185">Reference proteome</keyword>